<keyword evidence="4" id="KW-1185">Reference proteome</keyword>
<dbReference type="Gene3D" id="3.90.226.10">
    <property type="entry name" value="2-enoyl-CoA Hydratase, Chain A, domain 1"/>
    <property type="match status" value="1"/>
</dbReference>
<organism evidence="3 4">
    <name type="scientific">Myxococcus llanfairpwllgwyngyllgogerychwyrndrobwllllantysiliogogogochensis</name>
    <dbReference type="NCBI Taxonomy" id="2590453"/>
    <lineage>
        <taxon>Bacteria</taxon>
        <taxon>Pseudomonadati</taxon>
        <taxon>Myxococcota</taxon>
        <taxon>Myxococcia</taxon>
        <taxon>Myxococcales</taxon>
        <taxon>Cystobacterineae</taxon>
        <taxon>Myxococcaceae</taxon>
        <taxon>Myxococcus</taxon>
    </lineage>
</organism>
<dbReference type="AlphaFoldDB" id="A0A540WKA0"/>
<dbReference type="InterPro" id="IPR029045">
    <property type="entry name" value="ClpP/crotonase-like_dom_sf"/>
</dbReference>
<dbReference type="OrthoDB" id="5365311at2"/>
<dbReference type="InterPro" id="IPR014748">
    <property type="entry name" value="Enoyl-CoA_hydra_C"/>
</dbReference>
<proteinExistence type="inferred from homology"/>
<accession>A0A540WKA0</accession>
<dbReference type="RefSeq" id="WP_141648734.1">
    <property type="nucleotide sequence ID" value="NZ_VIFM01000345.1"/>
</dbReference>
<dbReference type="InterPro" id="IPR001753">
    <property type="entry name" value="Enoyl-CoA_hydra/iso"/>
</dbReference>
<dbReference type="Gene3D" id="1.10.12.10">
    <property type="entry name" value="Lyase 2-enoyl-coa Hydratase, Chain A, domain 2"/>
    <property type="match status" value="1"/>
</dbReference>
<dbReference type="GO" id="GO:0003824">
    <property type="term" value="F:catalytic activity"/>
    <property type="evidence" value="ECO:0007669"/>
    <property type="project" value="InterPro"/>
</dbReference>
<dbReference type="PROSITE" id="PS00166">
    <property type="entry name" value="ENOYL_COA_HYDRATASE"/>
    <property type="match status" value="1"/>
</dbReference>
<dbReference type="Proteomes" id="UP000315369">
    <property type="component" value="Unassembled WGS sequence"/>
</dbReference>
<dbReference type="EMBL" id="VIFM01000345">
    <property type="protein sequence ID" value="TQF09442.1"/>
    <property type="molecule type" value="Genomic_DNA"/>
</dbReference>
<dbReference type="PANTHER" id="PTHR42964">
    <property type="entry name" value="ENOYL-COA HYDRATASE"/>
    <property type="match status" value="1"/>
</dbReference>
<dbReference type="Pfam" id="PF00378">
    <property type="entry name" value="ECH_1"/>
    <property type="match status" value="1"/>
</dbReference>
<comment type="caution">
    <text evidence="3">The sequence shown here is derived from an EMBL/GenBank/DDBJ whole genome shotgun (WGS) entry which is preliminary data.</text>
</comment>
<dbReference type="SUPFAM" id="SSF52096">
    <property type="entry name" value="ClpP/crotonase"/>
    <property type="match status" value="1"/>
</dbReference>
<sequence length="265" mass="27826">MEAGEAVVGEVLYEVQGPQAHLTINRPKARNALSPTVVKALMDGLERAEADPAVRVVVLTGAGEKVFCAGGDLGQMVGDGGFLATHEGRRSYGKLLTRFQEARKPTVARVNGHALAGGLGLVLACDLAVAVETADFGTPEIDVGLFPMMMMALLQRHVGRKRALELVLTGDRLPARDALALGLVNRVVPASELDAAVAALAGKLAGKSQAVLALGRRAFFTAEDLPLPAALEFLASQLSLNVLADDAGEGVSAFMEKRAPKWNDR</sequence>
<dbReference type="InterPro" id="IPR051683">
    <property type="entry name" value="Enoyl-CoA_Hydratase/Isomerase"/>
</dbReference>
<gene>
    <name evidence="3" type="ORF">FJV41_44610</name>
</gene>
<evidence type="ECO:0000256" key="2">
    <source>
        <dbReference type="RuleBase" id="RU003707"/>
    </source>
</evidence>
<protein>
    <submittedName>
        <fullName evidence="3">Crotonase</fullName>
    </submittedName>
</protein>
<dbReference type="CDD" id="cd06558">
    <property type="entry name" value="crotonase-like"/>
    <property type="match status" value="1"/>
</dbReference>
<reference evidence="3 4" key="1">
    <citation type="submission" date="2019-06" db="EMBL/GenBank/DDBJ databases">
        <authorList>
            <person name="Livingstone P."/>
            <person name="Whitworth D."/>
        </authorList>
    </citation>
    <scope>NUCLEOTIDE SEQUENCE [LARGE SCALE GENOMIC DNA]</scope>
    <source>
        <strain evidence="3 4">AM401</strain>
    </source>
</reference>
<evidence type="ECO:0000313" key="4">
    <source>
        <dbReference type="Proteomes" id="UP000315369"/>
    </source>
</evidence>
<dbReference type="InterPro" id="IPR018376">
    <property type="entry name" value="Enoyl-CoA_hyd/isom_CS"/>
</dbReference>
<dbReference type="PANTHER" id="PTHR42964:SF1">
    <property type="entry name" value="POLYKETIDE BIOSYNTHESIS ENOYL-COA HYDRATASE PKSH-RELATED"/>
    <property type="match status" value="1"/>
</dbReference>
<evidence type="ECO:0000256" key="1">
    <source>
        <dbReference type="ARBA" id="ARBA00005254"/>
    </source>
</evidence>
<name>A0A540WKA0_9BACT</name>
<evidence type="ECO:0000313" key="3">
    <source>
        <dbReference type="EMBL" id="TQF09442.1"/>
    </source>
</evidence>
<comment type="similarity">
    <text evidence="1 2">Belongs to the enoyl-CoA hydratase/isomerase family.</text>
</comment>